<dbReference type="OrthoDB" id="6431598at2759"/>
<dbReference type="InterPro" id="IPR043596">
    <property type="entry name" value="CFAP53/TCHP"/>
</dbReference>
<dbReference type="PANTHER" id="PTHR31183:SF2">
    <property type="entry name" value="TRICHOPLEIN KERATIN FILAMENT-BINDING PROTEIN"/>
    <property type="match status" value="1"/>
</dbReference>
<gene>
    <name evidence="5" type="primary">tchp</name>
    <name evidence="5" type="ORF">FJT64_020966</name>
</gene>
<evidence type="ECO:0000256" key="1">
    <source>
        <dbReference type="ARBA" id="ARBA00004245"/>
    </source>
</evidence>
<comment type="subcellular location">
    <subcellularLocation>
        <location evidence="1">Cytoplasm</location>
        <location evidence="1">Cytoskeleton</location>
    </subcellularLocation>
</comment>
<feature type="coiled-coil region" evidence="4">
    <location>
        <begin position="344"/>
        <end position="371"/>
    </location>
</feature>
<evidence type="ECO:0000256" key="4">
    <source>
        <dbReference type="SAM" id="Coils"/>
    </source>
</evidence>
<protein>
    <submittedName>
        <fullName evidence="5">Trichoplein keratin filament-binding protein</fullName>
    </submittedName>
</protein>
<evidence type="ECO:0000256" key="3">
    <source>
        <dbReference type="ARBA" id="ARBA00023212"/>
    </source>
</evidence>
<dbReference type="Proteomes" id="UP000440578">
    <property type="component" value="Unassembled WGS sequence"/>
</dbReference>
<feature type="coiled-coil region" evidence="4">
    <location>
        <begin position="130"/>
        <end position="162"/>
    </location>
</feature>
<sequence>MSYPLQIRDHPIPGRRYATVGRGAFEDKIAKMRMREENYYKVWNNVVNYYDAMDVKTKSHSKWASNDFFVRSYQNYCERERARQAEANLELRRSKLKEKLQREDELYKMELSQLPAHCRARACRSDSDEYRLRQQRVEAMRAQLEETQRRQEQERLEQARQRLEQHWRINNAVLRQVESERLTEGARQMWEQQIREKAEREQRQRDQEEAEEEERRRRWEEEERRLQEEEEARQRSLRQAQEVLDKQMEEIRERERAEAELRDQENELMVRHQQIEEAIARRQEAERRRRCRQISLFQAQQCNAKLRQRSAEVEEALKDEQDFLDALIASGDRDRLKLAEAAERAESKQLRQVLQKQLELEQQRRGQLELLFK</sequence>
<dbReference type="GO" id="GO:0006915">
    <property type="term" value="P:apoptotic process"/>
    <property type="evidence" value="ECO:0007669"/>
    <property type="project" value="TreeGrafter"/>
</dbReference>
<dbReference type="EMBL" id="VIIS01000544">
    <property type="protein sequence ID" value="KAF0307778.1"/>
    <property type="molecule type" value="Genomic_DNA"/>
</dbReference>
<feature type="coiled-coil region" evidence="4">
    <location>
        <begin position="191"/>
        <end position="274"/>
    </location>
</feature>
<accession>A0A6A4WZ59</accession>
<comment type="caution">
    <text evidence="5">The sequence shown here is derived from an EMBL/GenBank/DDBJ whole genome shotgun (WGS) entry which is preliminary data.</text>
</comment>
<keyword evidence="5" id="KW-0416">Keratin</keyword>
<reference evidence="5 6" key="1">
    <citation type="submission" date="2019-07" db="EMBL/GenBank/DDBJ databases">
        <title>Draft genome assembly of a fouling barnacle, Amphibalanus amphitrite (Darwin, 1854): The first reference genome for Thecostraca.</title>
        <authorList>
            <person name="Kim W."/>
        </authorList>
    </citation>
    <scope>NUCLEOTIDE SEQUENCE [LARGE SCALE GENOMIC DNA]</scope>
    <source>
        <strain evidence="5">SNU_AA5</strain>
        <tissue evidence="5">Soma without cirri and trophi</tissue>
    </source>
</reference>
<dbReference type="AlphaFoldDB" id="A0A6A4WZ59"/>
<keyword evidence="4" id="KW-0175">Coiled coil</keyword>
<evidence type="ECO:0000313" key="6">
    <source>
        <dbReference type="Proteomes" id="UP000440578"/>
    </source>
</evidence>
<name>A0A6A4WZ59_AMPAM</name>
<organism evidence="5 6">
    <name type="scientific">Amphibalanus amphitrite</name>
    <name type="common">Striped barnacle</name>
    <name type="synonym">Balanus amphitrite</name>
    <dbReference type="NCBI Taxonomy" id="1232801"/>
    <lineage>
        <taxon>Eukaryota</taxon>
        <taxon>Metazoa</taxon>
        <taxon>Ecdysozoa</taxon>
        <taxon>Arthropoda</taxon>
        <taxon>Crustacea</taxon>
        <taxon>Multicrustacea</taxon>
        <taxon>Cirripedia</taxon>
        <taxon>Thoracica</taxon>
        <taxon>Thoracicalcarea</taxon>
        <taxon>Balanomorpha</taxon>
        <taxon>Balanoidea</taxon>
        <taxon>Balanidae</taxon>
        <taxon>Amphibalaninae</taxon>
        <taxon>Amphibalanus</taxon>
    </lineage>
</organism>
<keyword evidence="6" id="KW-1185">Reference proteome</keyword>
<keyword evidence="2" id="KW-0963">Cytoplasm</keyword>
<dbReference type="PANTHER" id="PTHR31183">
    <property type="entry name" value="TRICHOPLEIN KERATIN FILAMENT-BINDING PROTEIN FAMILY MEMBER"/>
    <property type="match status" value="1"/>
</dbReference>
<evidence type="ECO:0000313" key="5">
    <source>
        <dbReference type="EMBL" id="KAF0307778.1"/>
    </source>
</evidence>
<proteinExistence type="predicted"/>
<evidence type="ECO:0000256" key="2">
    <source>
        <dbReference type="ARBA" id="ARBA00022490"/>
    </source>
</evidence>
<keyword evidence="3" id="KW-0206">Cytoskeleton</keyword>
<feature type="coiled-coil region" evidence="4">
    <location>
        <begin position="79"/>
        <end position="106"/>
    </location>
</feature>
<dbReference type="GO" id="GO:0045095">
    <property type="term" value="C:keratin filament"/>
    <property type="evidence" value="ECO:0007669"/>
    <property type="project" value="TreeGrafter"/>
</dbReference>